<dbReference type="NCBIfam" id="TIGR00711">
    <property type="entry name" value="efflux_EmrB"/>
    <property type="match status" value="1"/>
</dbReference>
<feature type="transmembrane region" description="Helical" evidence="9">
    <location>
        <begin position="79"/>
        <end position="98"/>
    </location>
</feature>
<dbReference type="GO" id="GO:0005886">
    <property type="term" value="C:plasma membrane"/>
    <property type="evidence" value="ECO:0007669"/>
    <property type="project" value="UniProtKB-SubCell"/>
</dbReference>
<reference evidence="11 12" key="1">
    <citation type="submission" date="2019-03" db="EMBL/GenBank/DDBJ databases">
        <title>Genomic Encyclopedia of Type Strains, Phase IV (KMG-IV): sequencing the most valuable type-strain genomes for metagenomic binning, comparative biology and taxonomic classification.</title>
        <authorList>
            <person name="Goeker M."/>
        </authorList>
    </citation>
    <scope>NUCLEOTIDE SEQUENCE [LARGE SCALE GENOMIC DNA]</scope>
    <source>
        <strain evidence="11 12">LX-B</strain>
    </source>
</reference>
<name>A0A4V2QCD0_HYDET</name>
<feature type="transmembrane region" description="Helical" evidence="9">
    <location>
        <begin position="104"/>
        <end position="126"/>
    </location>
</feature>
<dbReference type="RefSeq" id="WP_132016491.1">
    <property type="nucleotide sequence ID" value="NZ_SLUN01000038.1"/>
</dbReference>
<evidence type="ECO:0000256" key="8">
    <source>
        <dbReference type="SAM" id="MobiDB-lite"/>
    </source>
</evidence>
<dbReference type="InterPro" id="IPR036259">
    <property type="entry name" value="MFS_trans_sf"/>
</dbReference>
<keyword evidence="4" id="KW-1003">Cell membrane</keyword>
<keyword evidence="3" id="KW-0813">Transport</keyword>
<dbReference type="OrthoDB" id="102502at2"/>
<evidence type="ECO:0000313" key="12">
    <source>
        <dbReference type="Proteomes" id="UP000295008"/>
    </source>
</evidence>
<dbReference type="Gene3D" id="1.20.1250.20">
    <property type="entry name" value="MFS general substrate transporter like domains"/>
    <property type="match status" value="1"/>
</dbReference>
<accession>A0A4V2QCD0</accession>
<dbReference type="CDD" id="cd17503">
    <property type="entry name" value="MFS_LmrB_MDR_like"/>
    <property type="match status" value="1"/>
</dbReference>
<feature type="transmembrane region" description="Helical" evidence="9">
    <location>
        <begin position="138"/>
        <end position="161"/>
    </location>
</feature>
<dbReference type="InterPro" id="IPR020846">
    <property type="entry name" value="MFS_dom"/>
</dbReference>
<feature type="transmembrane region" description="Helical" evidence="9">
    <location>
        <begin position="303"/>
        <end position="324"/>
    </location>
</feature>
<evidence type="ECO:0000256" key="9">
    <source>
        <dbReference type="SAM" id="Phobius"/>
    </source>
</evidence>
<dbReference type="PANTHER" id="PTHR42718">
    <property type="entry name" value="MAJOR FACILITATOR SUPERFAMILY MULTIDRUG TRANSPORTER MFSC"/>
    <property type="match status" value="1"/>
</dbReference>
<evidence type="ECO:0000313" key="11">
    <source>
        <dbReference type="EMBL" id="TCL59727.1"/>
    </source>
</evidence>
<feature type="transmembrane region" description="Helical" evidence="9">
    <location>
        <begin position="271"/>
        <end position="291"/>
    </location>
</feature>
<comment type="similarity">
    <text evidence="2">Belongs to the major facilitator superfamily. EmrB family.</text>
</comment>
<dbReference type="InterPro" id="IPR011701">
    <property type="entry name" value="MFS"/>
</dbReference>
<keyword evidence="5 9" id="KW-0812">Transmembrane</keyword>
<sequence length="528" mass="57023">MEEQQGALYKWMALLVCVIGTFMSILDSSIVNIAIPKLMAVFGVSLDDVKWILTAYTLALGAIIPLTGYLGDILGTKKVFIFALIMFTVGSFFCGFAWSNSSMIVFRVIQALGGGMIMPVAMSIIYEIIPPAERGMALGFWGIASMAAPAIGPTLGGYIIEKLDWRLIFYVNVPIGIICVALAVILLKPSVVKPAKGFDWIGFISSTVGLVSILYVLGEGSNIDWSDIKNPLLLTLGGFCLMLFVVNELTHLDPLLDLRVFTIFDFSISQVISCITTFSLMGATYILPVFLQNMRGYTAMETGLIMLPSAVATGILMPVSGFIFDKVGAKPVAVPGLFLLAWASYELSFINLNTSKEFISFLLVIRGIGLGLSMMPINTSGMNAVPQRLVGRASALSNTIRQVMGSLSVTIMTMTLNARVNTNYARLSEQVTAFNSQAATMFNQLQGLFTTNRFSTAEAQGAATSVIYGLVYKQAYVDAMDYAIAITVVAVAIAIIVVFFMRGKQKDTSQNGDHPDEGEGLTHAAVLE</sequence>
<dbReference type="EMBL" id="SLUN01000038">
    <property type="protein sequence ID" value="TCL59727.1"/>
    <property type="molecule type" value="Genomic_DNA"/>
</dbReference>
<evidence type="ECO:0000259" key="10">
    <source>
        <dbReference type="PROSITE" id="PS50850"/>
    </source>
</evidence>
<dbReference type="InterPro" id="IPR004638">
    <property type="entry name" value="EmrB-like"/>
</dbReference>
<evidence type="ECO:0000256" key="5">
    <source>
        <dbReference type="ARBA" id="ARBA00022692"/>
    </source>
</evidence>
<evidence type="ECO:0000256" key="2">
    <source>
        <dbReference type="ARBA" id="ARBA00008537"/>
    </source>
</evidence>
<dbReference type="Pfam" id="PF07690">
    <property type="entry name" value="MFS_1"/>
    <property type="match status" value="1"/>
</dbReference>
<evidence type="ECO:0000256" key="1">
    <source>
        <dbReference type="ARBA" id="ARBA00004651"/>
    </source>
</evidence>
<keyword evidence="12" id="KW-1185">Reference proteome</keyword>
<gene>
    <name evidence="11" type="ORF">EDC14_103820</name>
</gene>
<dbReference type="AlphaFoldDB" id="A0A4V2QCD0"/>
<protein>
    <submittedName>
        <fullName evidence="11">EmrB/QacA subfamily drug resistance transporter</fullName>
    </submittedName>
</protein>
<dbReference type="SUPFAM" id="SSF103473">
    <property type="entry name" value="MFS general substrate transporter"/>
    <property type="match status" value="1"/>
</dbReference>
<feature type="transmembrane region" description="Helical" evidence="9">
    <location>
        <begin position="230"/>
        <end position="250"/>
    </location>
</feature>
<feature type="domain" description="Major facilitator superfamily (MFS) profile" evidence="10">
    <location>
        <begin position="13"/>
        <end position="506"/>
    </location>
</feature>
<keyword evidence="6 9" id="KW-1133">Transmembrane helix</keyword>
<dbReference type="PROSITE" id="PS50850">
    <property type="entry name" value="MFS"/>
    <property type="match status" value="1"/>
</dbReference>
<keyword evidence="7 9" id="KW-0472">Membrane</keyword>
<proteinExistence type="inferred from homology"/>
<comment type="subcellular location">
    <subcellularLocation>
        <location evidence="1">Cell membrane</location>
        <topology evidence="1">Multi-pass membrane protein</topology>
    </subcellularLocation>
</comment>
<feature type="transmembrane region" description="Helical" evidence="9">
    <location>
        <begin position="331"/>
        <end position="352"/>
    </location>
</feature>
<dbReference type="PRINTS" id="PR01036">
    <property type="entry name" value="TCRTETB"/>
</dbReference>
<evidence type="ECO:0000256" key="3">
    <source>
        <dbReference type="ARBA" id="ARBA00022448"/>
    </source>
</evidence>
<dbReference type="Proteomes" id="UP000295008">
    <property type="component" value="Unassembled WGS sequence"/>
</dbReference>
<feature type="transmembrane region" description="Helical" evidence="9">
    <location>
        <begin position="12"/>
        <end position="31"/>
    </location>
</feature>
<feature type="region of interest" description="Disordered" evidence="8">
    <location>
        <begin position="506"/>
        <end position="528"/>
    </location>
</feature>
<feature type="transmembrane region" description="Helical" evidence="9">
    <location>
        <begin position="198"/>
        <end position="218"/>
    </location>
</feature>
<organism evidence="11 12">
    <name type="scientific">Hydrogenispora ethanolica</name>
    <dbReference type="NCBI Taxonomy" id="1082276"/>
    <lineage>
        <taxon>Bacteria</taxon>
        <taxon>Bacillati</taxon>
        <taxon>Bacillota</taxon>
        <taxon>Hydrogenispora</taxon>
    </lineage>
</organism>
<feature type="transmembrane region" description="Helical" evidence="9">
    <location>
        <begin position="482"/>
        <end position="501"/>
    </location>
</feature>
<evidence type="ECO:0000256" key="6">
    <source>
        <dbReference type="ARBA" id="ARBA00022989"/>
    </source>
</evidence>
<evidence type="ECO:0000256" key="4">
    <source>
        <dbReference type="ARBA" id="ARBA00022475"/>
    </source>
</evidence>
<comment type="caution">
    <text evidence="11">The sequence shown here is derived from an EMBL/GenBank/DDBJ whole genome shotgun (WGS) entry which is preliminary data.</text>
</comment>
<evidence type="ECO:0000256" key="7">
    <source>
        <dbReference type="ARBA" id="ARBA00023136"/>
    </source>
</evidence>
<dbReference type="PANTHER" id="PTHR42718:SF9">
    <property type="entry name" value="MAJOR FACILITATOR SUPERFAMILY MULTIDRUG TRANSPORTER MFSC"/>
    <property type="match status" value="1"/>
</dbReference>
<feature type="transmembrane region" description="Helical" evidence="9">
    <location>
        <begin position="358"/>
        <end position="378"/>
    </location>
</feature>
<dbReference type="GO" id="GO:0022857">
    <property type="term" value="F:transmembrane transporter activity"/>
    <property type="evidence" value="ECO:0007669"/>
    <property type="project" value="InterPro"/>
</dbReference>
<feature type="transmembrane region" description="Helical" evidence="9">
    <location>
        <begin position="167"/>
        <end position="186"/>
    </location>
</feature>